<reference evidence="4" key="2">
    <citation type="submission" date="2018-10" db="UniProtKB">
        <authorList>
            <consortium name="EnsemblPlants"/>
        </authorList>
    </citation>
    <scope>IDENTIFICATION</scope>
</reference>
<accession>A0A3B5Z231</accession>
<dbReference type="EnsemblPlants" id="TraesCS1B02G327900.1">
    <property type="protein sequence ID" value="TraesCS1B02G327900.1.cds1"/>
    <property type="gene ID" value="TraesCS1B02G327900"/>
</dbReference>
<dbReference type="Gramene" id="TraesRN1B0100913500.1">
    <property type="protein sequence ID" value="TraesRN1B0100913500.1"/>
    <property type="gene ID" value="TraesRN1B0100913500"/>
</dbReference>
<dbReference type="InterPro" id="IPR036397">
    <property type="entry name" value="RNaseH_sf"/>
</dbReference>
<evidence type="ECO:0000313" key="4">
    <source>
        <dbReference type="EnsemblPlants" id="TraesCS1B02G327900.1.cds1"/>
    </source>
</evidence>
<dbReference type="Gramene" id="TraesCS1B02G327900.1">
    <property type="protein sequence ID" value="TraesCS1B02G327900.1.cds1"/>
    <property type="gene ID" value="TraesCS1B02G327900"/>
</dbReference>
<dbReference type="STRING" id="4565.A0A3B5Z231"/>
<evidence type="ECO:0000313" key="5">
    <source>
        <dbReference type="Proteomes" id="UP000019116"/>
    </source>
</evidence>
<dbReference type="SUPFAM" id="SSF53098">
    <property type="entry name" value="Ribonuclease H-like"/>
    <property type="match status" value="1"/>
</dbReference>
<dbReference type="Gramene" id="TraesCLE_scaffold_000298_01G000200.1">
    <property type="protein sequence ID" value="TraesCLE_scaffold_000298_01G000200.1"/>
    <property type="gene ID" value="TraesCLE_scaffold_000298_01G000200"/>
</dbReference>
<dbReference type="Gramene" id="TraesARI1B03G00347360.1">
    <property type="protein sequence ID" value="TraesARI1B03G00347360.1.CDS1"/>
    <property type="gene ID" value="TraesARI1B03G00347360"/>
</dbReference>
<evidence type="ECO:0000256" key="2">
    <source>
        <dbReference type="ARBA" id="ARBA00022801"/>
    </source>
</evidence>
<reference evidence="4" key="1">
    <citation type="submission" date="2018-08" db="EMBL/GenBank/DDBJ databases">
        <authorList>
            <person name="Rossello M."/>
        </authorList>
    </citation>
    <scope>NUCLEOTIDE SEQUENCE [LARGE SCALE GENOMIC DNA]</scope>
    <source>
        <strain evidence="4">cv. Chinese Spring</strain>
    </source>
</reference>
<dbReference type="OrthoDB" id="756480at2759"/>
<dbReference type="Gramene" id="TraesNOR1B03G00348180.1">
    <property type="protein sequence ID" value="TraesNOR1B03G00348180.1.CDS1"/>
    <property type="gene ID" value="TraesNOR1B03G00348180"/>
</dbReference>
<dbReference type="OMA" id="AYVCFEL"/>
<dbReference type="Proteomes" id="UP000019116">
    <property type="component" value="Chromosome 1B"/>
</dbReference>
<dbReference type="GO" id="GO:0003676">
    <property type="term" value="F:nucleic acid binding"/>
    <property type="evidence" value="ECO:0007669"/>
    <property type="project" value="InterPro"/>
</dbReference>
<dbReference type="GO" id="GO:0006139">
    <property type="term" value="P:nucleobase-containing compound metabolic process"/>
    <property type="evidence" value="ECO:0007669"/>
    <property type="project" value="InterPro"/>
</dbReference>
<evidence type="ECO:0000256" key="1">
    <source>
        <dbReference type="ARBA" id="ARBA00022722"/>
    </source>
</evidence>
<evidence type="ECO:0000259" key="3">
    <source>
        <dbReference type="Pfam" id="PF01612"/>
    </source>
</evidence>
<name>A0A3B5Z231_WHEAT</name>
<dbReference type="Gramene" id="TraesPARA_EIv1.0_0188790.1">
    <property type="protein sequence ID" value="TraesPARA_EIv1.0_0188790.1.CDS1"/>
    <property type="gene ID" value="TraesPARA_EIv1.0_0188790"/>
</dbReference>
<feature type="domain" description="3'-5' exonuclease" evidence="3">
    <location>
        <begin position="98"/>
        <end position="190"/>
    </location>
</feature>
<dbReference type="Gramene" id="TraesWEE_scaffold_029720_01G000100.1">
    <property type="protein sequence ID" value="TraesWEE_scaffold_029720_01G000100.1"/>
    <property type="gene ID" value="TraesWEE_scaffold_029720_01G000100"/>
</dbReference>
<sequence length="199" mass="22026">MKRRTQQVHVAGRTTLATVTSDPAVARRWVHTARWRKVGHLRSRAGLIVGMGVQWTPSFGRLSDGAEARPATLQLCCGRRCLVFQIGRAGASRVPLVLRRFLEDARVDFVGYNVLSDCSKLSAHYGLRVACPQELRKVTVMGNSSMESMAEQVLGWRGVKKAERMGAGNWDVSTLSKKQVRYAATDAFVSYCLGVKCLK</sequence>
<dbReference type="SMR" id="A0A3B5Z231"/>
<dbReference type="Gramene" id="TraesJUL1B03G00344420.1">
    <property type="protein sequence ID" value="TraesJUL1B03G00344420.1.CDS1"/>
    <property type="gene ID" value="TraesJUL1B03G00344420"/>
</dbReference>
<protein>
    <recommendedName>
        <fullName evidence="3">3'-5' exonuclease domain-containing protein</fullName>
    </recommendedName>
</protein>
<dbReference type="GO" id="GO:0008408">
    <property type="term" value="F:3'-5' exonuclease activity"/>
    <property type="evidence" value="ECO:0000318"/>
    <property type="project" value="GO_Central"/>
</dbReference>
<organism evidence="4">
    <name type="scientific">Triticum aestivum</name>
    <name type="common">Wheat</name>
    <dbReference type="NCBI Taxonomy" id="4565"/>
    <lineage>
        <taxon>Eukaryota</taxon>
        <taxon>Viridiplantae</taxon>
        <taxon>Streptophyta</taxon>
        <taxon>Embryophyta</taxon>
        <taxon>Tracheophyta</taxon>
        <taxon>Spermatophyta</taxon>
        <taxon>Magnoliopsida</taxon>
        <taxon>Liliopsida</taxon>
        <taxon>Poales</taxon>
        <taxon>Poaceae</taxon>
        <taxon>BOP clade</taxon>
        <taxon>Pooideae</taxon>
        <taxon>Triticodae</taxon>
        <taxon>Triticeae</taxon>
        <taxon>Triticinae</taxon>
        <taxon>Triticum</taxon>
    </lineage>
</organism>
<dbReference type="GO" id="GO:0005634">
    <property type="term" value="C:nucleus"/>
    <property type="evidence" value="ECO:0000318"/>
    <property type="project" value="GO_Central"/>
</dbReference>
<dbReference type="PANTHER" id="PTHR13620">
    <property type="entry name" value="3-5 EXONUCLEASE"/>
    <property type="match status" value="1"/>
</dbReference>
<proteinExistence type="predicted"/>
<keyword evidence="5" id="KW-1185">Reference proteome</keyword>
<dbReference type="Gramene" id="TraesROB_scaffold_002802_01G000200.1">
    <property type="protein sequence ID" value="TraesROB_scaffold_002802_01G000200.1"/>
    <property type="gene ID" value="TraesROB_scaffold_002802_01G000200"/>
</dbReference>
<keyword evidence="1" id="KW-0540">Nuclease</keyword>
<dbReference type="InterPro" id="IPR012337">
    <property type="entry name" value="RNaseH-like_sf"/>
</dbReference>
<dbReference type="Gramene" id="TraesLAC1B03G00347080.1">
    <property type="protein sequence ID" value="TraesLAC1B03G00347080.1.CDS1"/>
    <property type="gene ID" value="TraesLAC1B03G00347080"/>
</dbReference>
<dbReference type="Gramene" id="TraesLDM1B03G00344570.1">
    <property type="protein sequence ID" value="TraesLDM1B03G00344570.1.CDS1"/>
    <property type="gene ID" value="TraesLDM1B03G00344570"/>
</dbReference>
<dbReference type="InterPro" id="IPR051132">
    <property type="entry name" value="3-5_Exonuclease_domain"/>
</dbReference>
<keyword evidence="2" id="KW-0378">Hydrolase</keyword>
<dbReference type="Pfam" id="PF01612">
    <property type="entry name" value="DNA_pol_A_exo1"/>
    <property type="match status" value="1"/>
</dbReference>
<dbReference type="Gramene" id="TraesJAG1B03G00343710.1">
    <property type="protein sequence ID" value="TraesJAG1B03G00343710.1.CDS1"/>
    <property type="gene ID" value="TraesJAG1B03G00343710"/>
</dbReference>
<dbReference type="InterPro" id="IPR002562">
    <property type="entry name" value="3'-5'_exonuclease_dom"/>
</dbReference>
<dbReference type="AlphaFoldDB" id="A0A3B5Z231"/>
<dbReference type="CDD" id="cd06141">
    <property type="entry name" value="WRN_exo"/>
    <property type="match status" value="1"/>
</dbReference>
<dbReference type="Gramene" id="TraesCS1B03G0898900.1">
    <property type="protein sequence ID" value="TraesCS1B03G0898900.1.CDS1"/>
    <property type="gene ID" value="TraesCS1B03G0898900"/>
</dbReference>
<dbReference type="Gramene" id="TraesNORUn03G04690030.1">
    <property type="protein sequence ID" value="TraesNORUn03G04690030.1.CDS1"/>
    <property type="gene ID" value="TraesNORUn03G04690030"/>
</dbReference>
<dbReference type="GO" id="GO:0005737">
    <property type="term" value="C:cytoplasm"/>
    <property type="evidence" value="ECO:0000318"/>
    <property type="project" value="GO_Central"/>
</dbReference>
<dbReference type="PANTHER" id="PTHR13620:SF59">
    <property type="entry name" value="POLYNUCLEOTIDYL TRANSFERASE, RIBONUCLEASE H-LIKE SUPERFAMILY PROTEIN"/>
    <property type="match status" value="1"/>
</dbReference>
<dbReference type="Gramene" id="TraesSTA1B03G00343200.1">
    <property type="protein sequence ID" value="TraesSTA1B03G00343200.1.CDS1"/>
    <property type="gene ID" value="TraesSTA1B03G00343200"/>
</dbReference>
<dbReference type="Gene3D" id="3.30.420.10">
    <property type="entry name" value="Ribonuclease H-like superfamily/Ribonuclease H"/>
    <property type="match status" value="1"/>
</dbReference>